<sequence length="263" mass="30402">MDPLTLFALANGAVKLVKEGCKLYKDIKGAAGDIKDVLKDLEDQFHNAHKDRPPTTAEHNQYVQEKNRIINLNKQGGETSNIYTEIGQQLGVYFDNLFKCQAIFEEEERRSQTEVYHGDDSIGKRALQRVLLQKQLSAMRAELREIMVYQSPPELGALWTEVESMMEVVGKEQSVLIAQEMRNNVAAARARRKKIKKIKYKALCWGLSSLAVLYLCWLVWAIVEIRMEERPELGRCLVPKGTWPYEHYNKLKWVDCEIPRNKY</sequence>
<gene>
    <name evidence="2" type="ORF">UFOVP257_183</name>
</gene>
<keyword evidence="1" id="KW-0812">Transmembrane</keyword>
<feature type="transmembrane region" description="Helical" evidence="1">
    <location>
        <begin position="202"/>
        <end position="223"/>
    </location>
</feature>
<evidence type="ECO:0000256" key="1">
    <source>
        <dbReference type="SAM" id="Phobius"/>
    </source>
</evidence>
<organism evidence="2">
    <name type="scientific">uncultured Caudovirales phage</name>
    <dbReference type="NCBI Taxonomy" id="2100421"/>
    <lineage>
        <taxon>Viruses</taxon>
        <taxon>Duplodnaviria</taxon>
        <taxon>Heunggongvirae</taxon>
        <taxon>Uroviricota</taxon>
        <taxon>Caudoviricetes</taxon>
        <taxon>Peduoviridae</taxon>
        <taxon>Maltschvirus</taxon>
        <taxon>Maltschvirus maltsch</taxon>
    </lineage>
</organism>
<keyword evidence="1" id="KW-0472">Membrane</keyword>
<proteinExistence type="predicted"/>
<reference evidence="2" key="1">
    <citation type="submission" date="2020-04" db="EMBL/GenBank/DDBJ databases">
        <authorList>
            <person name="Chiriac C."/>
            <person name="Salcher M."/>
            <person name="Ghai R."/>
            <person name="Kavagutti S V."/>
        </authorList>
    </citation>
    <scope>NUCLEOTIDE SEQUENCE</scope>
</reference>
<protein>
    <submittedName>
        <fullName evidence="2">Uncharacterized protein</fullName>
    </submittedName>
</protein>
<evidence type="ECO:0000313" key="2">
    <source>
        <dbReference type="EMBL" id="CAB4133419.1"/>
    </source>
</evidence>
<accession>A0A6J5LNY6</accession>
<dbReference type="EMBL" id="LR796274">
    <property type="protein sequence ID" value="CAB4133419.1"/>
    <property type="molecule type" value="Genomic_DNA"/>
</dbReference>
<name>A0A6J5LNY6_9CAUD</name>
<keyword evidence="1" id="KW-1133">Transmembrane helix</keyword>